<dbReference type="InterPro" id="IPR013762">
    <property type="entry name" value="Integrase-like_cat_sf"/>
</dbReference>
<proteinExistence type="inferred from homology"/>
<evidence type="ECO:0000256" key="2">
    <source>
        <dbReference type="ARBA" id="ARBA00022908"/>
    </source>
</evidence>
<dbReference type="Gene3D" id="1.10.443.10">
    <property type="entry name" value="Intergrase catalytic core"/>
    <property type="match status" value="1"/>
</dbReference>
<keyword evidence="7" id="KW-1185">Reference proteome</keyword>
<evidence type="ECO:0000256" key="3">
    <source>
        <dbReference type="ARBA" id="ARBA00023125"/>
    </source>
</evidence>
<dbReference type="CDD" id="cd00801">
    <property type="entry name" value="INT_P4_C"/>
    <property type="match status" value="1"/>
</dbReference>
<dbReference type="SUPFAM" id="SSF56349">
    <property type="entry name" value="DNA breaking-rejoining enzymes"/>
    <property type="match status" value="1"/>
</dbReference>
<evidence type="ECO:0000256" key="4">
    <source>
        <dbReference type="ARBA" id="ARBA00023172"/>
    </source>
</evidence>
<name>A0ABR6HWG2_9SPHN</name>
<dbReference type="PANTHER" id="PTHR30629">
    <property type="entry name" value="PROPHAGE INTEGRASE"/>
    <property type="match status" value="1"/>
</dbReference>
<dbReference type="Proteomes" id="UP000548685">
    <property type="component" value="Unassembled WGS sequence"/>
</dbReference>
<comment type="caution">
    <text evidence="6">The sequence shown here is derived from an EMBL/GenBank/DDBJ whole genome shotgun (WGS) entry which is preliminary data.</text>
</comment>
<dbReference type="PANTHER" id="PTHR30629:SF2">
    <property type="entry name" value="PROPHAGE INTEGRASE INTS-RELATED"/>
    <property type="match status" value="1"/>
</dbReference>
<organism evidence="6 7">
    <name type="scientific">Erythrobacter ramosus</name>
    <dbReference type="NCBI Taxonomy" id="35811"/>
    <lineage>
        <taxon>Bacteria</taxon>
        <taxon>Pseudomonadati</taxon>
        <taxon>Pseudomonadota</taxon>
        <taxon>Alphaproteobacteria</taxon>
        <taxon>Sphingomonadales</taxon>
        <taxon>Erythrobacteraceae</taxon>
        <taxon>Erythrobacter/Porphyrobacter group</taxon>
        <taxon>Erythrobacter</taxon>
    </lineage>
</organism>
<dbReference type="InterPro" id="IPR050808">
    <property type="entry name" value="Phage_Integrase"/>
</dbReference>
<reference evidence="6 7" key="1">
    <citation type="submission" date="2020-08" db="EMBL/GenBank/DDBJ databases">
        <title>Genomic Encyclopedia of Type Strains, Phase IV (KMG-IV): sequencing the most valuable type-strain genomes for metagenomic binning, comparative biology and taxonomic classification.</title>
        <authorList>
            <person name="Goeker M."/>
        </authorList>
    </citation>
    <scope>NUCLEOTIDE SEQUENCE [LARGE SCALE GENOMIC DNA]</scope>
    <source>
        <strain evidence="6 7">DSM 8510</strain>
    </source>
</reference>
<dbReference type="InterPro" id="IPR010998">
    <property type="entry name" value="Integrase_recombinase_N"/>
</dbReference>
<evidence type="ECO:0000259" key="5">
    <source>
        <dbReference type="PROSITE" id="PS51898"/>
    </source>
</evidence>
<keyword evidence="2" id="KW-0229">DNA integration</keyword>
<keyword evidence="3" id="KW-0238">DNA-binding</keyword>
<evidence type="ECO:0000313" key="6">
    <source>
        <dbReference type="EMBL" id="MBB3775004.1"/>
    </source>
</evidence>
<accession>A0ABR6HWG2</accession>
<feature type="domain" description="Tyr recombinase" evidence="5">
    <location>
        <begin position="181"/>
        <end position="358"/>
    </location>
</feature>
<comment type="similarity">
    <text evidence="1">Belongs to the 'phage' integrase family.</text>
</comment>
<gene>
    <name evidence="6" type="ORF">FHS52_000947</name>
</gene>
<dbReference type="EMBL" id="JACICE010000001">
    <property type="protein sequence ID" value="MBB3775004.1"/>
    <property type="molecule type" value="Genomic_DNA"/>
</dbReference>
<sequence length="385" mass="42895">MLIIAFCDASLASLKHLIEVLALMFRQTVGDVADVEGVNLTRARQLRVDHQGEGDPSQRRKVEKLEKRLSRENTFGAVARELIEKRATDGDKAICETTRAKTEWLLSLLEPTLGSVPVADVTAPLLLAVLQDIEKSGRRETARRLRSFASRVIDYAVVTGRAVHNPAKSLQRALRSPQVRNHPAIIDPREIADLLTAIDGYGGQASTIAALKLSAHLFQRPGEIRSMKWADLDLDEGVWTIPAGEMKMRREHRVPLSRQAIAIIRSMEEVSTYSDWVFPSWTPKKPLSENAVNGALKRLGYAGKMTAHGFRSTASSLLNESRLWSPDAIERALAHQDGNAVRAVYNRTAYWDERVAMMQWWSDTLDSLRAGDFGALKFGGQRPPN</sequence>
<dbReference type="Gene3D" id="1.10.150.130">
    <property type="match status" value="1"/>
</dbReference>
<evidence type="ECO:0000256" key="1">
    <source>
        <dbReference type="ARBA" id="ARBA00008857"/>
    </source>
</evidence>
<dbReference type="PROSITE" id="PS51898">
    <property type="entry name" value="TYR_RECOMBINASE"/>
    <property type="match status" value="1"/>
</dbReference>
<dbReference type="Pfam" id="PF22022">
    <property type="entry name" value="Phage_int_M"/>
    <property type="match status" value="1"/>
</dbReference>
<keyword evidence="4" id="KW-0233">DNA recombination</keyword>
<dbReference type="RefSeq" id="WP_342354380.1">
    <property type="nucleotide sequence ID" value="NZ_JACICE010000001.1"/>
</dbReference>
<dbReference type="Pfam" id="PF00589">
    <property type="entry name" value="Phage_integrase"/>
    <property type="match status" value="1"/>
</dbReference>
<evidence type="ECO:0000313" key="7">
    <source>
        <dbReference type="Proteomes" id="UP000548685"/>
    </source>
</evidence>
<dbReference type="InterPro" id="IPR011010">
    <property type="entry name" value="DNA_brk_join_enz"/>
</dbReference>
<dbReference type="InterPro" id="IPR053876">
    <property type="entry name" value="Phage_int_M"/>
</dbReference>
<dbReference type="InterPro" id="IPR002104">
    <property type="entry name" value="Integrase_catalytic"/>
</dbReference>
<protein>
    <submittedName>
        <fullName evidence="6">Integrase</fullName>
    </submittedName>
</protein>